<feature type="compositionally biased region" description="Low complexity" evidence="1">
    <location>
        <begin position="214"/>
        <end position="229"/>
    </location>
</feature>
<evidence type="ECO:0000313" key="3">
    <source>
        <dbReference type="EMBL" id="KAK8069614.1"/>
    </source>
</evidence>
<gene>
    <name evidence="3" type="ORF">PG994_006230</name>
</gene>
<accession>A0ABR1VEG6</accession>
<dbReference type="GeneID" id="92090702"/>
<keyword evidence="2" id="KW-0732">Signal</keyword>
<evidence type="ECO:0000313" key="4">
    <source>
        <dbReference type="Proteomes" id="UP001480595"/>
    </source>
</evidence>
<dbReference type="Proteomes" id="UP001480595">
    <property type="component" value="Unassembled WGS sequence"/>
</dbReference>
<feature type="chain" id="PRO_5047363973" description="GPI anchored protein" evidence="2">
    <location>
        <begin position="19"/>
        <end position="307"/>
    </location>
</feature>
<feature type="compositionally biased region" description="Low complexity" evidence="1">
    <location>
        <begin position="242"/>
        <end position="285"/>
    </location>
</feature>
<protein>
    <recommendedName>
        <fullName evidence="5">GPI anchored protein</fullName>
    </recommendedName>
</protein>
<organism evidence="3 4">
    <name type="scientific">Apiospora phragmitis</name>
    <dbReference type="NCBI Taxonomy" id="2905665"/>
    <lineage>
        <taxon>Eukaryota</taxon>
        <taxon>Fungi</taxon>
        <taxon>Dikarya</taxon>
        <taxon>Ascomycota</taxon>
        <taxon>Pezizomycotina</taxon>
        <taxon>Sordariomycetes</taxon>
        <taxon>Xylariomycetidae</taxon>
        <taxon>Amphisphaeriales</taxon>
        <taxon>Apiosporaceae</taxon>
        <taxon>Apiospora</taxon>
    </lineage>
</organism>
<sequence>MRVVLSLLVMGSASIVVAQQPRQRVEHSAGLFPGGGDGVVLAAASSSCVLAETTCESGCIPIGSVVSILDLVMLSQQNESDPLPTHNITSPLHSKVRRQLTNDASSQCCKDGTNTYCPINSVCNPGGCCPIGKTCKDGSGASSCAAGKTMCGIGCMPTTADCCSDGAYCPSGSKCSSGGYCCRIGQTCSGSSGGSSAGSAGHSTTLIGGGSGSGAVTTSSRRATSTPTSDDLESATSKLSFPAAQTADDTTKATTAPTKNSTNPGTVTVTPTATGLPGGSSASGAGALDRADGKLAVGLAVAAALLI</sequence>
<name>A0ABR1VEG6_9PEZI</name>
<evidence type="ECO:0008006" key="5">
    <source>
        <dbReference type="Google" id="ProtNLM"/>
    </source>
</evidence>
<dbReference type="RefSeq" id="XP_066716908.1">
    <property type="nucleotide sequence ID" value="XM_066857639.1"/>
</dbReference>
<feature type="signal peptide" evidence="2">
    <location>
        <begin position="1"/>
        <end position="18"/>
    </location>
</feature>
<dbReference type="EMBL" id="JAQQWL010000006">
    <property type="protein sequence ID" value="KAK8069614.1"/>
    <property type="molecule type" value="Genomic_DNA"/>
</dbReference>
<feature type="region of interest" description="Disordered" evidence="1">
    <location>
        <begin position="199"/>
        <end position="285"/>
    </location>
</feature>
<evidence type="ECO:0000256" key="1">
    <source>
        <dbReference type="SAM" id="MobiDB-lite"/>
    </source>
</evidence>
<comment type="caution">
    <text evidence="3">The sequence shown here is derived from an EMBL/GenBank/DDBJ whole genome shotgun (WGS) entry which is preliminary data.</text>
</comment>
<keyword evidence="4" id="KW-1185">Reference proteome</keyword>
<proteinExistence type="predicted"/>
<reference evidence="3 4" key="1">
    <citation type="submission" date="2023-01" db="EMBL/GenBank/DDBJ databases">
        <title>Analysis of 21 Apiospora genomes using comparative genomics revels a genus with tremendous synthesis potential of carbohydrate active enzymes and secondary metabolites.</title>
        <authorList>
            <person name="Sorensen T."/>
        </authorList>
    </citation>
    <scope>NUCLEOTIDE SEQUENCE [LARGE SCALE GENOMIC DNA]</scope>
    <source>
        <strain evidence="3 4">CBS 135458</strain>
    </source>
</reference>
<evidence type="ECO:0000256" key="2">
    <source>
        <dbReference type="SAM" id="SignalP"/>
    </source>
</evidence>